<evidence type="ECO:0000313" key="1">
    <source>
        <dbReference type="Ensembl" id="ENSCCNP00000019993.1"/>
    </source>
</evidence>
<dbReference type="AlphaFoldDB" id="A0A8C0WZQ7"/>
<sequence length="176" mass="18787">ISLTNTGPGPVWAKGGEMVTVSLGSEVSGISKASGGRLSRRLTLTVVEMGLSRGLVLTDSTSISVMFQKAFQKCTSRFCMTRSNSVPRSSGSMAKRPLCSPKDTSPMEMVCRNGRMAGVNYGERLVSPACPQEGCGQGRHKGQRCVGKAHSLSKHSLSSYDVLGLMSTKERDILIK</sequence>
<proteinExistence type="predicted"/>
<accession>A0A8C0WZQ7</accession>
<dbReference type="Ensembl" id="ENSCCNT00000025864.1">
    <property type="protein sequence ID" value="ENSCCNP00000019993.1"/>
    <property type="gene ID" value="ENSCCNG00000020018.1"/>
</dbReference>
<name>A0A8C0WZQ7_CASCN</name>
<organism evidence="1">
    <name type="scientific">Castor canadensis</name>
    <name type="common">American beaver</name>
    <dbReference type="NCBI Taxonomy" id="51338"/>
    <lineage>
        <taxon>Eukaryota</taxon>
        <taxon>Metazoa</taxon>
        <taxon>Chordata</taxon>
        <taxon>Craniata</taxon>
        <taxon>Vertebrata</taxon>
        <taxon>Euteleostomi</taxon>
        <taxon>Mammalia</taxon>
        <taxon>Eutheria</taxon>
        <taxon>Euarchontoglires</taxon>
        <taxon>Glires</taxon>
        <taxon>Rodentia</taxon>
        <taxon>Castorimorpha</taxon>
        <taxon>Castoridae</taxon>
        <taxon>Castor</taxon>
    </lineage>
</organism>
<protein>
    <submittedName>
        <fullName evidence="1">Uncharacterized protein</fullName>
    </submittedName>
</protein>
<reference evidence="1" key="1">
    <citation type="submission" date="2023-09" db="UniProtKB">
        <authorList>
            <consortium name="Ensembl"/>
        </authorList>
    </citation>
    <scope>IDENTIFICATION</scope>
</reference>